<dbReference type="SUPFAM" id="SSF116878">
    <property type="entry name" value="TrmE connector domain"/>
    <property type="match status" value="1"/>
</dbReference>
<evidence type="ECO:0000313" key="9">
    <source>
        <dbReference type="EMBL" id="RKX68211.1"/>
    </source>
</evidence>
<dbReference type="EC" id="3.6.-.-" evidence="6"/>
<dbReference type="Gene3D" id="3.30.1360.120">
    <property type="entry name" value="Probable tRNA modification gtpase trme, domain 1"/>
    <property type="match status" value="1"/>
</dbReference>
<feature type="binding site" evidence="6">
    <location>
        <position position="82"/>
    </location>
    <ligand>
        <name>(6S)-5-formyl-5,6,7,8-tetrahydrofolate</name>
        <dbReference type="ChEBI" id="CHEBI:57457"/>
    </ligand>
</feature>
<dbReference type="Gene3D" id="1.20.120.430">
    <property type="entry name" value="tRNA modification GTPase MnmE domain 2"/>
    <property type="match status" value="1"/>
</dbReference>
<comment type="function">
    <text evidence="6">Exhibits a very high intrinsic GTPase hydrolysis rate. Involved in the addition of a carboxymethylaminomethyl (cmnm) group at the wobble position (U34) of certain tRNAs, forming tRNA-cmnm(5)s(2)U34.</text>
</comment>
<feature type="binding site" evidence="6">
    <location>
        <position position="231"/>
    </location>
    <ligand>
        <name>Mg(2+)</name>
        <dbReference type="ChEBI" id="CHEBI:18420"/>
    </ligand>
</feature>
<evidence type="ECO:0000256" key="6">
    <source>
        <dbReference type="HAMAP-Rule" id="MF_00379"/>
    </source>
</evidence>
<feature type="binding site" evidence="6">
    <location>
        <begin position="227"/>
        <end position="232"/>
    </location>
    <ligand>
        <name>GTP</name>
        <dbReference type="ChEBI" id="CHEBI:37565"/>
    </ligand>
</feature>
<proteinExistence type="inferred from homology"/>
<feature type="binding site" evidence="6">
    <location>
        <position position="246"/>
    </location>
    <ligand>
        <name>K(+)</name>
        <dbReference type="ChEBI" id="CHEBI:29103"/>
    </ligand>
</feature>
<comment type="subcellular location">
    <subcellularLocation>
        <location evidence="6">Cytoplasm</location>
    </subcellularLocation>
</comment>
<dbReference type="InterPro" id="IPR004520">
    <property type="entry name" value="GTPase_MnmE"/>
</dbReference>
<keyword evidence="6" id="KW-0479">Metal-binding</keyword>
<dbReference type="NCBIfam" id="TIGR00231">
    <property type="entry name" value="small_GTP"/>
    <property type="match status" value="1"/>
</dbReference>
<dbReference type="HAMAP" id="MF_00379">
    <property type="entry name" value="GTPase_MnmE"/>
    <property type="match status" value="1"/>
</dbReference>
<evidence type="ECO:0000259" key="8">
    <source>
        <dbReference type="PROSITE" id="PS51709"/>
    </source>
</evidence>
<feature type="binding site" evidence="6">
    <location>
        <position position="251"/>
    </location>
    <ligand>
        <name>K(+)</name>
        <dbReference type="ChEBI" id="CHEBI:29103"/>
    </ligand>
</feature>
<dbReference type="InterPro" id="IPR027266">
    <property type="entry name" value="TrmE/GcvT-like"/>
</dbReference>
<evidence type="ECO:0000256" key="3">
    <source>
        <dbReference type="ARBA" id="ARBA00022741"/>
    </source>
</evidence>
<dbReference type="GO" id="GO:0005525">
    <property type="term" value="F:GTP binding"/>
    <property type="evidence" value="ECO:0007669"/>
    <property type="project" value="UniProtKB-UniRule"/>
</dbReference>
<dbReference type="InterPro" id="IPR006073">
    <property type="entry name" value="GTP-bd"/>
</dbReference>
<dbReference type="CDD" id="cd14858">
    <property type="entry name" value="TrmE_N"/>
    <property type="match status" value="1"/>
</dbReference>
<keyword evidence="6" id="KW-0378">Hydrolase</keyword>
<sequence length="446" mass="49881">MLLQNNRDTICAITTPIGIGAIAGIRIAGKNTLTILNKILPSTPAKDKIIHTYIYDKDTVIDEVILFFRKSPNTYTGCDEAEIFCHGGLAVPEIIIELLIKNGCRMAGNGEFTQRAFLNGKIDLVQAESVMDIVNAKTKDAAISAISMLKGDFSNTIDKLRNKLLTISSLIEANLDFPEEEDINFDKDQTLCIISEAEDRLKNLIIKDENNILMKRGLTVIITGKPNVGKSSLFNLLLSREKAIVTNIPGTTRDILEGWINIRGIPILIKDTAGIRITDDPIERIGIEKTEKEIENAHIVLALFDSSRHFDSDDKLHLKFLKNAKNIFYILTKSDLKGRFEENELPRIEAKIDCRDKTSEGIINSIISTFIENKRFSLNLNDRITEKLKNAEVYLKKTRLIIENNEGLELASEEIKEAIINLSSVTGDITTDDILNNIFSSFCIGK</sequence>
<dbReference type="GO" id="GO:0030488">
    <property type="term" value="P:tRNA methylation"/>
    <property type="evidence" value="ECO:0007669"/>
    <property type="project" value="TreeGrafter"/>
</dbReference>
<keyword evidence="6" id="KW-0963">Cytoplasm</keyword>
<dbReference type="GO" id="GO:0046872">
    <property type="term" value="F:metal ion binding"/>
    <property type="evidence" value="ECO:0007669"/>
    <property type="project" value="UniProtKB-KW"/>
</dbReference>
<comment type="caution">
    <text evidence="9">The sequence shown here is derived from an EMBL/GenBank/DDBJ whole genome shotgun (WGS) entry which is preliminary data.</text>
</comment>
<dbReference type="AlphaFoldDB" id="A0A660SDZ1"/>
<evidence type="ECO:0000256" key="2">
    <source>
        <dbReference type="ARBA" id="ARBA00022694"/>
    </source>
</evidence>
<dbReference type="PROSITE" id="PS51709">
    <property type="entry name" value="G_TRME"/>
    <property type="match status" value="1"/>
</dbReference>
<evidence type="ECO:0000256" key="4">
    <source>
        <dbReference type="ARBA" id="ARBA00022958"/>
    </source>
</evidence>
<dbReference type="CDD" id="cd04164">
    <property type="entry name" value="trmE"/>
    <property type="match status" value="1"/>
</dbReference>
<evidence type="ECO:0000313" key="10">
    <source>
        <dbReference type="Proteomes" id="UP000282321"/>
    </source>
</evidence>
<dbReference type="Gene3D" id="3.40.50.300">
    <property type="entry name" value="P-loop containing nucleotide triphosphate hydrolases"/>
    <property type="match status" value="1"/>
</dbReference>
<accession>A0A660SDZ1</accession>
<dbReference type="GO" id="GO:0003924">
    <property type="term" value="F:GTPase activity"/>
    <property type="evidence" value="ECO:0007669"/>
    <property type="project" value="UniProtKB-UniRule"/>
</dbReference>
<dbReference type="GO" id="GO:0002098">
    <property type="term" value="P:tRNA wobble uridine modification"/>
    <property type="evidence" value="ECO:0007669"/>
    <property type="project" value="TreeGrafter"/>
</dbReference>
<feature type="binding site" evidence="6">
    <location>
        <position position="252"/>
    </location>
    <ligand>
        <name>Mg(2+)</name>
        <dbReference type="ChEBI" id="CHEBI:18420"/>
    </ligand>
</feature>
<dbReference type="Pfam" id="PF01926">
    <property type="entry name" value="MMR_HSR1"/>
    <property type="match status" value="1"/>
</dbReference>
<comment type="caution">
    <text evidence="6">Lacks conserved residue(s) required for the propagation of feature annotation.</text>
</comment>
<comment type="subunit">
    <text evidence="6">Homodimer. Heterotetramer of two MnmE and two MnmG subunits.</text>
</comment>
<dbReference type="InterPro" id="IPR027417">
    <property type="entry name" value="P-loop_NTPase"/>
</dbReference>
<feature type="binding site" evidence="6">
    <location>
        <begin position="246"/>
        <end position="252"/>
    </location>
    <ligand>
        <name>GTP</name>
        <dbReference type="ChEBI" id="CHEBI:37565"/>
    </ligand>
</feature>
<keyword evidence="4 6" id="KW-0630">Potassium</keyword>
<dbReference type="Pfam" id="PF10396">
    <property type="entry name" value="TrmE_N"/>
    <property type="match status" value="1"/>
</dbReference>
<feature type="binding site" evidence="6">
    <location>
        <position position="446"/>
    </location>
    <ligand>
        <name>(6S)-5-formyl-5,6,7,8-tetrahydrofolate</name>
        <dbReference type="ChEBI" id="CHEBI:57457"/>
    </ligand>
</feature>
<gene>
    <name evidence="6 9" type="primary">trmE</name>
    <name evidence="6" type="synonym">mnmE</name>
    <name evidence="9" type="ORF">DRP44_00125</name>
</gene>
<evidence type="ECO:0000256" key="7">
    <source>
        <dbReference type="RuleBase" id="RU003313"/>
    </source>
</evidence>
<comment type="cofactor">
    <cofactor evidence="6">
        <name>K(+)</name>
        <dbReference type="ChEBI" id="CHEBI:29103"/>
    </cofactor>
    <text evidence="6">Binds 1 potassium ion per subunit.</text>
</comment>
<dbReference type="PANTHER" id="PTHR42714">
    <property type="entry name" value="TRNA MODIFICATION GTPASE GTPBP3"/>
    <property type="match status" value="1"/>
</dbReference>
<dbReference type="GO" id="GO:0005829">
    <property type="term" value="C:cytosol"/>
    <property type="evidence" value="ECO:0007669"/>
    <property type="project" value="TreeGrafter"/>
</dbReference>
<keyword evidence="5 6" id="KW-0342">GTP-binding</keyword>
<organism evidence="9 10">
    <name type="scientific">candidate division TA06 bacterium</name>
    <dbReference type="NCBI Taxonomy" id="2250710"/>
    <lineage>
        <taxon>Bacteria</taxon>
        <taxon>Bacteria division TA06</taxon>
    </lineage>
</organism>
<dbReference type="InterPro" id="IPR027368">
    <property type="entry name" value="MnmE_dom2"/>
</dbReference>
<dbReference type="InterPro" id="IPR031168">
    <property type="entry name" value="G_TrmE"/>
</dbReference>
<dbReference type="Proteomes" id="UP000282321">
    <property type="component" value="Unassembled WGS sequence"/>
</dbReference>
<name>A0A660SDZ1_UNCT6</name>
<feature type="domain" description="TrmE-type G" evidence="8">
    <location>
        <begin position="217"/>
        <end position="389"/>
    </location>
</feature>
<evidence type="ECO:0000256" key="1">
    <source>
        <dbReference type="ARBA" id="ARBA00011043"/>
    </source>
</evidence>
<protein>
    <recommendedName>
        <fullName evidence="6">tRNA modification GTPase MnmE</fullName>
        <ecNumber evidence="6">3.6.-.-</ecNumber>
    </recommendedName>
</protein>
<feature type="binding site" evidence="6">
    <location>
        <position position="248"/>
    </location>
    <ligand>
        <name>K(+)</name>
        <dbReference type="ChEBI" id="CHEBI:29103"/>
    </ligand>
</feature>
<evidence type="ECO:0000256" key="5">
    <source>
        <dbReference type="ARBA" id="ARBA00023134"/>
    </source>
</evidence>
<dbReference type="Pfam" id="PF12631">
    <property type="entry name" value="MnmE_helical"/>
    <property type="match status" value="1"/>
</dbReference>
<comment type="similarity">
    <text evidence="1 6 7">Belongs to the TRAFAC class TrmE-Era-EngA-EngB-Septin-like GTPase superfamily. TrmE GTPase family.</text>
</comment>
<feature type="binding site" evidence="6">
    <location>
        <position position="227"/>
    </location>
    <ligand>
        <name>K(+)</name>
        <dbReference type="ChEBI" id="CHEBI:29103"/>
    </ligand>
</feature>
<keyword evidence="6" id="KW-0460">Magnesium</keyword>
<dbReference type="InterPro" id="IPR018948">
    <property type="entry name" value="GTP-bd_TrmE_N"/>
</dbReference>
<dbReference type="PANTHER" id="PTHR42714:SF2">
    <property type="entry name" value="TRNA MODIFICATION GTPASE GTPBP3, MITOCHONDRIAL"/>
    <property type="match status" value="1"/>
</dbReference>
<keyword evidence="3 6" id="KW-0547">Nucleotide-binding</keyword>
<keyword evidence="2 6" id="KW-0819">tRNA processing</keyword>
<feature type="binding site" evidence="6">
    <location>
        <position position="121"/>
    </location>
    <ligand>
        <name>(6S)-5-formyl-5,6,7,8-tetrahydrofolate</name>
        <dbReference type="ChEBI" id="CHEBI:57457"/>
    </ligand>
</feature>
<dbReference type="InterPro" id="IPR025867">
    <property type="entry name" value="MnmE_helical"/>
</dbReference>
<dbReference type="InterPro" id="IPR005225">
    <property type="entry name" value="Small_GTP-bd"/>
</dbReference>
<dbReference type="SUPFAM" id="SSF52540">
    <property type="entry name" value="P-loop containing nucleoside triphosphate hydrolases"/>
    <property type="match status" value="1"/>
</dbReference>
<reference evidence="9 10" key="1">
    <citation type="submission" date="2018-06" db="EMBL/GenBank/DDBJ databases">
        <title>Extensive metabolic versatility and redundancy in microbially diverse, dynamic hydrothermal sediments.</title>
        <authorList>
            <person name="Dombrowski N."/>
            <person name="Teske A."/>
            <person name="Baker B.J."/>
        </authorList>
    </citation>
    <scope>NUCLEOTIDE SEQUENCE [LARGE SCALE GENOMIC DNA]</scope>
    <source>
        <strain evidence="9">B35_G9</strain>
    </source>
</reference>
<dbReference type="NCBIfam" id="TIGR00450">
    <property type="entry name" value="mnmE_trmE_thdF"/>
    <property type="match status" value="1"/>
</dbReference>
<feature type="binding site" evidence="6">
    <location>
        <position position="26"/>
    </location>
    <ligand>
        <name>(6S)-5-formyl-5,6,7,8-tetrahydrofolate</name>
        <dbReference type="ChEBI" id="CHEBI:57457"/>
    </ligand>
</feature>
<dbReference type="EMBL" id="QNBC01000001">
    <property type="protein sequence ID" value="RKX68211.1"/>
    <property type="molecule type" value="Genomic_DNA"/>
</dbReference>
<feature type="binding site" evidence="6">
    <location>
        <begin position="271"/>
        <end position="274"/>
    </location>
    <ligand>
        <name>GTP</name>
        <dbReference type="ChEBI" id="CHEBI:37565"/>
    </ligand>
</feature>